<dbReference type="AlphaFoldDB" id="A0A645BQK3"/>
<dbReference type="GO" id="GO:0046556">
    <property type="term" value="F:alpha-L-arabinofuranosidase activity"/>
    <property type="evidence" value="ECO:0007669"/>
    <property type="project" value="UniProtKB-EC"/>
</dbReference>
<accession>A0A645BQK3</accession>
<evidence type="ECO:0000256" key="4">
    <source>
        <dbReference type="ARBA" id="ARBA00023295"/>
    </source>
</evidence>
<dbReference type="SUPFAM" id="SSF75005">
    <property type="entry name" value="Arabinanase/levansucrase/invertase"/>
    <property type="match status" value="1"/>
</dbReference>
<evidence type="ECO:0000256" key="1">
    <source>
        <dbReference type="ARBA" id="ARBA00009865"/>
    </source>
</evidence>
<evidence type="ECO:0000313" key="5">
    <source>
        <dbReference type="EMBL" id="MPM67482.1"/>
    </source>
</evidence>
<dbReference type="InterPro" id="IPR052176">
    <property type="entry name" value="Glycosyl_Hydrlase_43_Enz"/>
</dbReference>
<comment type="caution">
    <text evidence="5">The sequence shown here is derived from an EMBL/GenBank/DDBJ whole genome shotgun (WGS) entry which is preliminary data.</text>
</comment>
<dbReference type="Pfam" id="PF04616">
    <property type="entry name" value="Glyco_hydro_43"/>
    <property type="match status" value="1"/>
</dbReference>
<dbReference type="EMBL" id="VSSQ01021719">
    <property type="protein sequence ID" value="MPM67482.1"/>
    <property type="molecule type" value="Genomic_DNA"/>
</dbReference>
<dbReference type="GO" id="GO:0005975">
    <property type="term" value="P:carbohydrate metabolic process"/>
    <property type="evidence" value="ECO:0007669"/>
    <property type="project" value="InterPro"/>
</dbReference>
<dbReference type="InterPro" id="IPR023296">
    <property type="entry name" value="Glyco_hydro_beta-prop_sf"/>
</dbReference>
<dbReference type="PANTHER" id="PTHR43772:SF2">
    <property type="entry name" value="PUTATIVE (AFU_ORTHOLOGUE AFUA_2G04480)-RELATED"/>
    <property type="match status" value="1"/>
</dbReference>
<comment type="similarity">
    <text evidence="1">Belongs to the glycosyl hydrolase 43 family.</text>
</comment>
<keyword evidence="2 5" id="KW-0378">Hydrolase</keyword>
<keyword evidence="3" id="KW-0119">Carbohydrate metabolism</keyword>
<evidence type="ECO:0000256" key="2">
    <source>
        <dbReference type="ARBA" id="ARBA00022801"/>
    </source>
</evidence>
<dbReference type="Gene3D" id="2.115.10.20">
    <property type="entry name" value="Glycosyl hydrolase domain, family 43"/>
    <property type="match status" value="1"/>
</dbReference>
<keyword evidence="4 5" id="KW-0326">Glycosidase</keyword>
<name>A0A645BQK3_9ZZZZ</name>
<dbReference type="InterPro" id="IPR006710">
    <property type="entry name" value="Glyco_hydro_43"/>
</dbReference>
<organism evidence="5">
    <name type="scientific">bioreactor metagenome</name>
    <dbReference type="NCBI Taxonomy" id="1076179"/>
    <lineage>
        <taxon>unclassified sequences</taxon>
        <taxon>metagenomes</taxon>
        <taxon>ecological metagenomes</taxon>
    </lineage>
</organism>
<dbReference type="CDD" id="cd08991">
    <property type="entry name" value="GH43_HoAraf43-like"/>
    <property type="match status" value="1"/>
</dbReference>
<protein>
    <submittedName>
        <fullName evidence="5">Extracellular exo-alpha-(1-&gt;5)-L-arabinofuranosidase ArbA</fullName>
        <ecNumber evidence="5">3.2.1.55</ecNumber>
    </submittedName>
</protein>
<sequence>MNNLIKYLIHIFIFFLITQCNHGISAGSAPPSDQIPRKGSPDQLYFDNSKGLVPDCADPYILYYNGIYYLYGTGGANRGIRAYQSENMADWSKAVGATDGFALDSSNVWGNKGFWAPEVYFLDGKFIMFYTVESRIAIAESDSPLGPFIQEDKRPLHPDIPEIDPHLFIDEDGRKYLFFVRFTGGNEIWSVEMKDNLSGIKEETLIKCFGVTEDWEKTESEPVARVTEGPFMLKHNGMYYLFYSANHYKSKDYAVGYAISKSPLGPFQKYAGNPVLVGDGENIFGTGHHSFFKAASGQMYIVYHSHKSGKSIQPRTTCLDRCGFECDGKNKPDKFVVYGPTTTPQIIK</sequence>
<dbReference type="PANTHER" id="PTHR43772">
    <property type="entry name" value="ENDO-1,4-BETA-XYLANASE"/>
    <property type="match status" value="1"/>
</dbReference>
<dbReference type="EC" id="3.2.1.55" evidence="5"/>
<reference evidence="5" key="1">
    <citation type="submission" date="2019-08" db="EMBL/GenBank/DDBJ databases">
        <authorList>
            <person name="Kucharzyk K."/>
            <person name="Murdoch R.W."/>
            <person name="Higgins S."/>
            <person name="Loffler F."/>
        </authorList>
    </citation>
    <scope>NUCLEOTIDE SEQUENCE</scope>
</reference>
<gene>
    <name evidence="5" type="primary">arbA_1</name>
    <name evidence="5" type="ORF">SDC9_114405</name>
</gene>
<evidence type="ECO:0000256" key="3">
    <source>
        <dbReference type="ARBA" id="ARBA00023277"/>
    </source>
</evidence>
<proteinExistence type="inferred from homology"/>